<comment type="caution">
    <text evidence="10">The sequence shown here is derived from an EMBL/GenBank/DDBJ whole genome shotgun (WGS) entry which is preliminary data.</text>
</comment>
<evidence type="ECO:0000256" key="7">
    <source>
        <dbReference type="ARBA" id="ARBA00023303"/>
    </source>
</evidence>
<dbReference type="PANTHER" id="PTHR10117">
    <property type="entry name" value="TRANSIENT RECEPTOR POTENTIAL CHANNEL"/>
    <property type="match status" value="1"/>
</dbReference>
<evidence type="ECO:0000256" key="6">
    <source>
        <dbReference type="ARBA" id="ARBA00023136"/>
    </source>
</evidence>
<dbReference type="Gene3D" id="1.10.287.70">
    <property type="match status" value="1"/>
</dbReference>
<evidence type="ECO:0000256" key="4">
    <source>
        <dbReference type="ARBA" id="ARBA00022989"/>
    </source>
</evidence>
<evidence type="ECO:0000256" key="1">
    <source>
        <dbReference type="ARBA" id="ARBA00004141"/>
    </source>
</evidence>
<keyword evidence="11" id="KW-1185">Reference proteome</keyword>
<proteinExistence type="predicted"/>
<name>A0AAE0SZV8_9BIVA</name>
<evidence type="ECO:0000256" key="5">
    <source>
        <dbReference type="ARBA" id="ARBA00023065"/>
    </source>
</evidence>
<keyword evidence="5" id="KW-0406">Ion transport</keyword>
<dbReference type="Pfam" id="PF00520">
    <property type="entry name" value="Ion_trans"/>
    <property type="match status" value="1"/>
</dbReference>
<keyword evidence="3 8" id="KW-0812">Transmembrane</keyword>
<evidence type="ECO:0000259" key="9">
    <source>
        <dbReference type="Pfam" id="PF00520"/>
    </source>
</evidence>
<evidence type="ECO:0000256" key="2">
    <source>
        <dbReference type="ARBA" id="ARBA00022448"/>
    </source>
</evidence>
<dbReference type="PANTHER" id="PTHR10117:SF54">
    <property type="entry name" value="TRANSIENT RECEPTOR POTENTIAL-GAMMA PROTEIN"/>
    <property type="match status" value="1"/>
</dbReference>
<keyword evidence="2" id="KW-0813">Transport</keyword>
<reference evidence="10" key="1">
    <citation type="journal article" date="2021" name="Genome Biol. Evol.">
        <title>A High-Quality Reference Genome for a Parasitic Bivalve with Doubly Uniparental Inheritance (Bivalvia: Unionida).</title>
        <authorList>
            <person name="Smith C.H."/>
        </authorList>
    </citation>
    <scope>NUCLEOTIDE SEQUENCE</scope>
    <source>
        <strain evidence="10">CHS0354</strain>
    </source>
</reference>
<gene>
    <name evidence="10" type="ORF">CHS0354_004142</name>
</gene>
<organism evidence="10 11">
    <name type="scientific">Potamilus streckersoni</name>
    <dbReference type="NCBI Taxonomy" id="2493646"/>
    <lineage>
        <taxon>Eukaryota</taxon>
        <taxon>Metazoa</taxon>
        <taxon>Spiralia</taxon>
        <taxon>Lophotrochozoa</taxon>
        <taxon>Mollusca</taxon>
        <taxon>Bivalvia</taxon>
        <taxon>Autobranchia</taxon>
        <taxon>Heteroconchia</taxon>
        <taxon>Palaeoheterodonta</taxon>
        <taxon>Unionida</taxon>
        <taxon>Unionoidea</taxon>
        <taxon>Unionidae</taxon>
        <taxon>Ambleminae</taxon>
        <taxon>Lampsilini</taxon>
        <taxon>Potamilus</taxon>
    </lineage>
</organism>
<keyword evidence="7" id="KW-0407">Ion channel</keyword>
<dbReference type="Proteomes" id="UP001195483">
    <property type="component" value="Unassembled WGS sequence"/>
</dbReference>
<dbReference type="InterPro" id="IPR002153">
    <property type="entry name" value="TRPC_channel"/>
</dbReference>
<dbReference type="EMBL" id="JAEAOA010000317">
    <property type="protein sequence ID" value="KAK3600933.1"/>
    <property type="molecule type" value="Genomic_DNA"/>
</dbReference>
<evidence type="ECO:0000313" key="10">
    <source>
        <dbReference type="EMBL" id="KAK3600933.1"/>
    </source>
</evidence>
<feature type="transmembrane region" description="Helical" evidence="8">
    <location>
        <begin position="141"/>
        <end position="163"/>
    </location>
</feature>
<comment type="subcellular location">
    <subcellularLocation>
        <location evidence="1">Membrane</location>
        <topology evidence="1">Multi-pass membrane protein</topology>
    </subcellularLocation>
</comment>
<reference evidence="10" key="2">
    <citation type="journal article" date="2021" name="Genome Biol. Evol.">
        <title>Developing a high-quality reference genome for a parasitic bivalve with doubly uniparental inheritance (Bivalvia: Unionida).</title>
        <authorList>
            <person name="Smith C.H."/>
        </authorList>
    </citation>
    <scope>NUCLEOTIDE SEQUENCE</scope>
    <source>
        <strain evidence="10">CHS0354</strain>
        <tissue evidence="10">Mantle</tissue>
    </source>
</reference>
<feature type="transmembrane region" description="Helical" evidence="8">
    <location>
        <begin position="104"/>
        <end position="121"/>
    </location>
</feature>
<keyword evidence="6 8" id="KW-0472">Membrane</keyword>
<dbReference type="InterPro" id="IPR005821">
    <property type="entry name" value="Ion_trans_dom"/>
</dbReference>
<protein>
    <recommendedName>
        <fullName evidence="9">Ion transport domain-containing protein</fullName>
    </recommendedName>
</protein>
<evidence type="ECO:0000256" key="8">
    <source>
        <dbReference type="SAM" id="Phobius"/>
    </source>
</evidence>
<feature type="transmembrane region" description="Helical" evidence="8">
    <location>
        <begin position="61"/>
        <end position="83"/>
    </location>
</feature>
<dbReference type="GO" id="GO:0034703">
    <property type="term" value="C:cation channel complex"/>
    <property type="evidence" value="ECO:0007669"/>
    <property type="project" value="TreeGrafter"/>
</dbReference>
<accession>A0AAE0SZV8</accession>
<dbReference type="GO" id="GO:0051480">
    <property type="term" value="P:regulation of cytosolic calcium ion concentration"/>
    <property type="evidence" value="ECO:0007669"/>
    <property type="project" value="TreeGrafter"/>
</dbReference>
<dbReference type="AlphaFoldDB" id="A0AAE0SZV8"/>
<feature type="domain" description="Ion transport" evidence="9">
    <location>
        <begin position="22"/>
        <end position="177"/>
    </location>
</feature>
<dbReference type="GO" id="GO:0070679">
    <property type="term" value="F:inositol 1,4,5 trisphosphate binding"/>
    <property type="evidence" value="ECO:0007669"/>
    <property type="project" value="TreeGrafter"/>
</dbReference>
<evidence type="ECO:0000313" key="11">
    <source>
        <dbReference type="Proteomes" id="UP001195483"/>
    </source>
</evidence>
<dbReference type="GO" id="GO:0005886">
    <property type="term" value="C:plasma membrane"/>
    <property type="evidence" value="ECO:0007669"/>
    <property type="project" value="TreeGrafter"/>
</dbReference>
<dbReference type="GO" id="GO:0015279">
    <property type="term" value="F:store-operated calcium channel activity"/>
    <property type="evidence" value="ECO:0007669"/>
    <property type="project" value="TreeGrafter"/>
</dbReference>
<reference evidence="10" key="3">
    <citation type="submission" date="2023-05" db="EMBL/GenBank/DDBJ databases">
        <authorList>
            <person name="Smith C.H."/>
        </authorList>
    </citation>
    <scope>NUCLEOTIDE SEQUENCE</scope>
    <source>
        <strain evidence="10">CHS0354</strain>
        <tissue evidence="10">Mantle</tissue>
    </source>
</reference>
<keyword evidence="4 8" id="KW-1133">Transmembrane helix</keyword>
<evidence type="ECO:0000256" key="3">
    <source>
        <dbReference type="ARBA" id="ARBA00022692"/>
    </source>
</evidence>
<dbReference type="PRINTS" id="PR01097">
    <property type="entry name" value="TRNSRECEPTRP"/>
</dbReference>
<sequence length="251" mass="28917">MYEDHNRFCWEQSDPLNVAEGLFAIGNVISFTRLFYLFAANEFLGPLQISLARMIADITKFIVVFLVALVAFMVGLHNLYWYYPKKERVPTSFHPHNGTTTVEKYFGIWVVSFRTVFWSLFGRGEYNVVEFSIFKNDFTETVGYLIFGVYNIVTVIVLLNMLIAMMSRSFEIIQEEADTEWKFARSKLYMEYIKEGSTLPIPFNIIPTPKAVCKLLKSVCVLFRIHNKNADTPLNIGPKKEMYSSNSAATV</sequence>